<comment type="caution">
    <text evidence="1">The sequence shown here is derived from an EMBL/GenBank/DDBJ whole genome shotgun (WGS) entry which is preliminary data.</text>
</comment>
<name>A0AAJ1F804_9HYPH</name>
<sequence>MTAYKTAPALADGWEKVSAQLQNVLITHSWVDPVHVYVGTAAPDADSAYHECRAGMPFSMAGVSGQDVYIRSSVERPLLVAVTAA</sequence>
<evidence type="ECO:0000313" key="1">
    <source>
        <dbReference type="EMBL" id="MCO5957679.1"/>
    </source>
</evidence>
<evidence type="ECO:0000313" key="2">
    <source>
        <dbReference type="Proteomes" id="UP001155380"/>
    </source>
</evidence>
<protein>
    <submittedName>
        <fullName evidence="1">Uncharacterized protein</fullName>
    </submittedName>
</protein>
<accession>A0AAJ1F804</accession>
<dbReference type="RefSeq" id="WP_250913313.1">
    <property type="nucleotide sequence ID" value="NZ_JAMXLX010000003.1"/>
</dbReference>
<gene>
    <name evidence="1" type="ORF">NBH21_12915</name>
</gene>
<reference evidence="1" key="1">
    <citation type="submission" date="2022-06" db="EMBL/GenBank/DDBJ databases">
        <authorList>
            <person name="Sun Q."/>
        </authorList>
    </citation>
    <scope>NUCLEOTIDE SEQUENCE</scope>
    <source>
        <strain evidence="1">S101</strain>
    </source>
</reference>
<dbReference type="AlphaFoldDB" id="A0AAJ1F804"/>
<dbReference type="EMBL" id="JAMXLX010000003">
    <property type="protein sequence ID" value="MCO5957679.1"/>
    <property type="molecule type" value="Genomic_DNA"/>
</dbReference>
<proteinExistence type="predicted"/>
<organism evidence="1 2">
    <name type="scientific">Ciceribacter sichuanensis</name>
    <dbReference type="NCBI Taxonomy" id="2949647"/>
    <lineage>
        <taxon>Bacteria</taxon>
        <taxon>Pseudomonadati</taxon>
        <taxon>Pseudomonadota</taxon>
        <taxon>Alphaproteobacteria</taxon>
        <taxon>Hyphomicrobiales</taxon>
        <taxon>Rhizobiaceae</taxon>
        <taxon>Ciceribacter</taxon>
    </lineage>
</organism>
<dbReference type="Proteomes" id="UP001155380">
    <property type="component" value="Unassembled WGS sequence"/>
</dbReference>